<dbReference type="InterPro" id="IPR000180">
    <property type="entry name" value="Dipep_AS"/>
</dbReference>
<dbReference type="eggNOG" id="COG2355">
    <property type="taxonomic scope" value="Bacteria"/>
</dbReference>
<dbReference type="PROSITE" id="PS51365">
    <property type="entry name" value="RENAL_DIPEPTIDASE_2"/>
    <property type="match status" value="1"/>
</dbReference>
<dbReference type="PROSITE" id="PS00869">
    <property type="entry name" value="RENAL_DIPEPTIDASE_1"/>
    <property type="match status" value="1"/>
</dbReference>
<dbReference type="InterPro" id="IPR032466">
    <property type="entry name" value="Metal_Hydrolase"/>
</dbReference>
<dbReference type="GO" id="GO:0070573">
    <property type="term" value="F:metallodipeptidase activity"/>
    <property type="evidence" value="ECO:0007669"/>
    <property type="project" value="InterPro"/>
</dbReference>
<gene>
    <name evidence="1" type="ordered locus">Dtox_3097</name>
</gene>
<dbReference type="SUPFAM" id="SSF51556">
    <property type="entry name" value="Metallo-dependent hydrolases"/>
    <property type="match status" value="1"/>
</dbReference>
<dbReference type="Pfam" id="PF01244">
    <property type="entry name" value="Peptidase_M19"/>
    <property type="match status" value="1"/>
</dbReference>
<accession>C8W3R3</accession>
<evidence type="ECO:0000313" key="1">
    <source>
        <dbReference type="EMBL" id="ACV63849.1"/>
    </source>
</evidence>
<dbReference type="STRING" id="485916.Dtox_3097"/>
<dbReference type="HOGENOM" id="CLU_031404_2_1_9"/>
<keyword evidence="2" id="KW-1185">Reference proteome</keyword>
<proteinExistence type="predicted"/>
<dbReference type="EMBL" id="CP001720">
    <property type="protein sequence ID" value="ACV63849.1"/>
    <property type="molecule type" value="Genomic_DNA"/>
</dbReference>
<reference evidence="1 2" key="1">
    <citation type="journal article" date="2009" name="Stand. Genomic Sci.">
        <title>Complete genome sequence of Desulfotomaculum acetoxidans type strain (5575).</title>
        <authorList>
            <person name="Spring S."/>
            <person name="Lapidus A."/>
            <person name="Schroder M."/>
            <person name="Gleim D."/>
            <person name="Sims D."/>
            <person name="Meincke L."/>
            <person name="Glavina Del Rio T."/>
            <person name="Tice H."/>
            <person name="Copeland A."/>
            <person name="Cheng J.F."/>
            <person name="Lucas S."/>
            <person name="Chen F."/>
            <person name="Nolan M."/>
            <person name="Bruce D."/>
            <person name="Goodwin L."/>
            <person name="Pitluck S."/>
            <person name="Ivanova N."/>
            <person name="Mavromatis K."/>
            <person name="Mikhailova N."/>
            <person name="Pati A."/>
            <person name="Chen A."/>
            <person name="Palaniappan K."/>
            <person name="Land M."/>
            <person name="Hauser L."/>
            <person name="Chang Y.J."/>
            <person name="Jeffries C.D."/>
            <person name="Chain P."/>
            <person name="Saunders E."/>
            <person name="Brettin T."/>
            <person name="Detter J.C."/>
            <person name="Goker M."/>
            <person name="Bristow J."/>
            <person name="Eisen J.A."/>
            <person name="Markowitz V."/>
            <person name="Hugenholtz P."/>
            <person name="Kyrpides N.C."/>
            <person name="Klenk H.P."/>
            <person name="Han C."/>
        </authorList>
    </citation>
    <scope>NUCLEOTIDE SEQUENCE [LARGE SCALE GENOMIC DNA]</scope>
    <source>
        <strain evidence="2">ATCC 49208 / DSM 771 / VKM B-1644</strain>
    </source>
</reference>
<dbReference type="PANTHER" id="PTHR10443:SF12">
    <property type="entry name" value="DIPEPTIDASE"/>
    <property type="match status" value="1"/>
</dbReference>
<name>C8W3R3_DESAS</name>
<dbReference type="GO" id="GO:0006508">
    <property type="term" value="P:proteolysis"/>
    <property type="evidence" value="ECO:0007669"/>
    <property type="project" value="InterPro"/>
</dbReference>
<protein>
    <submittedName>
        <fullName evidence="1">Membrane dipeptidase</fullName>
        <ecNumber evidence="1">3.4.13.19</ecNumber>
    </submittedName>
</protein>
<keyword evidence="1" id="KW-0378">Hydrolase</keyword>
<dbReference type="Proteomes" id="UP000002217">
    <property type="component" value="Chromosome"/>
</dbReference>
<sequence length="333" mass="36146">MMAKGGVYLQIRDSAQALHRESIVVDAHCDTITALMKESRSLGELSSCGHIDLPRLKLGGIKVQFFAAFIAPEYKYTALTRTLEIIDLFYREAKLNEAIMLPVKDNASLDRSLAEGKIAAFLTVEGGEALMGELYVLRMLYRLGVRSLTLTWNGRNDLACGVGEGSAAGGLSIFGRAVVREMNSLGMLIDVSHLAEKGFWEVMELSAAPVIASHSNCQKLCRHKRNLTDEQILSLKKAGGVIGLSFVPQFISAAGADLDSFLDHVDHIAALAGVDCIGLGSDFDGIDAAVPGLEDCSRLPCITEGLLQRGYSEEDIKKFLGGNFLRVIRKILR</sequence>
<keyword evidence="1" id="KW-0645">Protease</keyword>
<dbReference type="EC" id="3.4.13.19" evidence="1"/>
<dbReference type="RefSeq" id="WP_015758541.1">
    <property type="nucleotide sequence ID" value="NC_013216.1"/>
</dbReference>
<dbReference type="AlphaFoldDB" id="C8W3R3"/>
<organism evidence="1 2">
    <name type="scientific">Desulfofarcimen acetoxidans (strain ATCC 49208 / DSM 771 / KCTC 5769 / VKM B-1644 / 5575)</name>
    <name type="common">Desulfotomaculum acetoxidans</name>
    <dbReference type="NCBI Taxonomy" id="485916"/>
    <lineage>
        <taxon>Bacteria</taxon>
        <taxon>Bacillati</taxon>
        <taxon>Bacillota</taxon>
        <taxon>Clostridia</taxon>
        <taxon>Eubacteriales</taxon>
        <taxon>Peptococcaceae</taxon>
        <taxon>Desulfofarcimen</taxon>
    </lineage>
</organism>
<dbReference type="Gene3D" id="3.20.20.140">
    <property type="entry name" value="Metal-dependent hydrolases"/>
    <property type="match status" value="1"/>
</dbReference>
<evidence type="ECO:0000313" key="2">
    <source>
        <dbReference type="Proteomes" id="UP000002217"/>
    </source>
</evidence>
<dbReference type="CDD" id="cd01301">
    <property type="entry name" value="rDP_like"/>
    <property type="match status" value="1"/>
</dbReference>
<keyword evidence="1" id="KW-0224">Dipeptidase</keyword>
<dbReference type="PANTHER" id="PTHR10443">
    <property type="entry name" value="MICROSOMAL DIPEPTIDASE"/>
    <property type="match status" value="1"/>
</dbReference>
<dbReference type="InterPro" id="IPR008257">
    <property type="entry name" value="Pept_M19"/>
</dbReference>
<dbReference type="KEGG" id="dae:Dtox_3097"/>